<sequence>MKEDFLNIINHYPEFKLSKFYKPRILLGSRYNECILQLVDLDSFDHLNSATICLIISKEESEQAKLKPLMSELIHKHEEVKFELDVSRSLFEHKIDPYFVPYLKNVKLDRAEMINCKIFPTDEKL</sequence>
<reference evidence="1" key="1">
    <citation type="submission" date="2021-01" db="EMBL/GenBank/DDBJ databases">
        <authorList>
            <person name="Corre E."/>
            <person name="Pelletier E."/>
            <person name="Niang G."/>
            <person name="Scheremetjew M."/>
            <person name="Finn R."/>
            <person name="Kale V."/>
            <person name="Holt S."/>
            <person name="Cochrane G."/>
            <person name="Meng A."/>
            <person name="Brown T."/>
            <person name="Cohen L."/>
        </authorList>
    </citation>
    <scope>NUCLEOTIDE SEQUENCE</scope>
    <source>
        <strain evidence="1">FSP1.4</strain>
    </source>
</reference>
<organism evidence="1">
    <name type="scientific">Euplotes harpa</name>
    <dbReference type="NCBI Taxonomy" id="151035"/>
    <lineage>
        <taxon>Eukaryota</taxon>
        <taxon>Sar</taxon>
        <taxon>Alveolata</taxon>
        <taxon>Ciliophora</taxon>
        <taxon>Intramacronucleata</taxon>
        <taxon>Spirotrichea</taxon>
        <taxon>Hypotrichia</taxon>
        <taxon>Euplotida</taxon>
        <taxon>Euplotidae</taxon>
        <taxon>Euplotes</taxon>
    </lineage>
</organism>
<protein>
    <submittedName>
        <fullName evidence="1">Uncharacterized protein</fullName>
    </submittedName>
</protein>
<name>A0A7S3JAD8_9SPIT</name>
<gene>
    <name evidence="1" type="ORF">EHAR0213_LOCUS8836</name>
</gene>
<dbReference type="EMBL" id="HBII01021281">
    <property type="protein sequence ID" value="CAE0349923.1"/>
    <property type="molecule type" value="Transcribed_RNA"/>
</dbReference>
<evidence type="ECO:0000313" key="1">
    <source>
        <dbReference type="EMBL" id="CAE0349923.1"/>
    </source>
</evidence>
<accession>A0A7S3JAD8</accession>
<dbReference type="AlphaFoldDB" id="A0A7S3JAD8"/>
<proteinExistence type="predicted"/>